<organism evidence="2 3">
    <name type="scientific">Lachnellula occidentalis</name>
    <dbReference type="NCBI Taxonomy" id="215460"/>
    <lineage>
        <taxon>Eukaryota</taxon>
        <taxon>Fungi</taxon>
        <taxon>Dikarya</taxon>
        <taxon>Ascomycota</taxon>
        <taxon>Pezizomycotina</taxon>
        <taxon>Leotiomycetes</taxon>
        <taxon>Helotiales</taxon>
        <taxon>Lachnaceae</taxon>
        <taxon>Lachnellula</taxon>
    </lineage>
</organism>
<dbReference type="AlphaFoldDB" id="A0A8H8UJY9"/>
<dbReference type="PANTHER" id="PTHR28054:SF1">
    <property type="entry name" value="RNA POLYMERASE I-SPECIFIC TRANSCRIPTION INITIATION FACTOR RRN10"/>
    <property type="match status" value="1"/>
</dbReference>
<protein>
    <submittedName>
        <fullName evidence="2">Uncharacterized protein</fullName>
    </submittedName>
</protein>
<feature type="compositionally biased region" description="Basic residues" evidence="1">
    <location>
        <begin position="226"/>
        <end position="239"/>
    </location>
</feature>
<proteinExistence type="predicted"/>
<sequence>IHAAKKVQVQSSTTIAPQDSTFLSFDFALTSSSSRTQLLRADGTTYRPRMAPSAPELEAEQNVLFQNNKARQTATLYDAIAGRVSSAGLIPKRLVFSSTRDTPSSSTAPVPPEAVLFRRKNAPTRFAEDDLYFASDRRPGIKLPESDLLKALHCYASDFYSRNTTDGGAEDWKSLDDTALIALGILMEEASGLSMTGDLVFAEGEQIADSFLLEVKAQQASPTPKPTRKLKGRASKKRRSYEATD</sequence>
<dbReference type="OrthoDB" id="2565191at2759"/>
<name>A0A8H8UJY9_9HELO</name>
<gene>
    <name evidence="2" type="ORF">LOCC1_G001630</name>
</gene>
<dbReference type="EMBL" id="QGMI01000067">
    <property type="protein sequence ID" value="TVY47927.1"/>
    <property type="molecule type" value="Genomic_DNA"/>
</dbReference>
<evidence type="ECO:0000313" key="3">
    <source>
        <dbReference type="Proteomes" id="UP000443090"/>
    </source>
</evidence>
<evidence type="ECO:0000313" key="2">
    <source>
        <dbReference type="EMBL" id="TVY47927.1"/>
    </source>
</evidence>
<dbReference type="Proteomes" id="UP000443090">
    <property type="component" value="Unassembled WGS sequence"/>
</dbReference>
<dbReference type="PANTHER" id="PTHR28054">
    <property type="entry name" value="RNA POLYMERASE I-SPECIFIC TRANSCRIPTION INITIATION FACTOR RRN10"/>
    <property type="match status" value="1"/>
</dbReference>
<accession>A0A8H8UJY9</accession>
<dbReference type="InterPro" id="IPR022793">
    <property type="entry name" value="Rrn10"/>
</dbReference>
<reference evidence="2 3" key="1">
    <citation type="submission" date="2018-05" db="EMBL/GenBank/DDBJ databases">
        <title>Genome sequencing and assembly of the regulated plant pathogen Lachnellula willkommii and related sister species for the development of diagnostic species identification markers.</title>
        <authorList>
            <person name="Giroux E."/>
            <person name="Bilodeau G."/>
        </authorList>
    </citation>
    <scope>NUCLEOTIDE SEQUENCE [LARGE SCALE GENOMIC DNA]</scope>
    <source>
        <strain evidence="2 3">CBS 160.35</strain>
    </source>
</reference>
<evidence type="ECO:0000256" key="1">
    <source>
        <dbReference type="SAM" id="MobiDB-lite"/>
    </source>
</evidence>
<feature type="non-terminal residue" evidence="2">
    <location>
        <position position="1"/>
    </location>
</feature>
<keyword evidence="3" id="KW-1185">Reference proteome</keyword>
<comment type="caution">
    <text evidence="2">The sequence shown here is derived from an EMBL/GenBank/DDBJ whole genome shotgun (WGS) entry which is preliminary data.</text>
</comment>
<feature type="region of interest" description="Disordered" evidence="1">
    <location>
        <begin position="218"/>
        <end position="245"/>
    </location>
</feature>
<dbReference type="GO" id="GO:0006360">
    <property type="term" value="P:transcription by RNA polymerase I"/>
    <property type="evidence" value="ECO:0007669"/>
    <property type="project" value="InterPro"/>
</dbReference>